<dbReference type="GO" id="GO:0009062">
    <property type="term" value="P:fatty acid catabolic process"/>
    <property type="evidence" value="ECO:0007669"/>
    <property type="project" value="TreeGrafter"/>
</dbReference>
<dbReference type="SMART" id="SM00775">
    <property type="entry name" value="LNS2"/>
    <property type="match status" value="1"/>
</dbReference>
<evidence type="ECO:0000256" key="3">
    <source>
        <dbReference type="SAM" id="MobiDB-lite"/>
    </source>
</evidence>
<feature type="compositionally biased region" description="Acidic residues" evidence="3">
    <location>
        <begin position="598"/>
        <end position="615"/>
    </location>
</feature>
<feature type="region of interest" description="Disordered" evidence="3">
    <location>
        <begin position="96"/>
        <end position="153"/>
    </location>
</feature>
<dbReference type="InterPro" id="IPR031315">
    <property type="entry name" value="LNS2/PITP"/>
</dbReference>
<evidence type="ECO:0000256" key="2">
    <source>
        <dbReference type="ARBA" id="ARBA00022553"/>
    </source>
</evidence>
<evidence type="ECO:0000256" key="1">
    <source>
        <dbReference type="ARBA" id="ARBA00005476"/>
    </source>
</evidence>
<evidence type="ECO:0000313" key="6">
    <source>
        <dbReference type="Proteomes" id="UP000238350"/>
    </source>
</evidence>
<keyword evidence="2" id="KW-0597">Phosphoprotein</keyword>
<dbReference type="Pfam" id="PF08235">
    <property type="entry name" value="LNS2"/>
    <property type="match status" value="1"/>
</dbReference>
<dbReference type="InterPro" id="IPR057124">
    <property type="entry name" value="Ned1-like_M"/>
</dbReference>
<keyword evidence="6" id="KW-1185">Reference proteome</keyword>
<evidence type="ECO:0000259" key="4">
    <source>
        <dbReference type="SMART" id="SM00775"/>
    </source>
</evidence>
<feature type="domain" description="LNS2/PITP" evidence="4">
    <location>
        <begin position="330"/>
        <end position="488"/>
    </location>
</feature>
<feature type="region of interest" description="Disordered" evidence="3">
    <location>
        <begin position="543"/>
        <end position="562"/>
    </location>
</feature>
<evidence type="ECO:0000313" key="5">
    <source>
        <dbReference type="EMBL" id="PRT55509.1"/>
    </source>
</evidence>
<sequence length="624" mass="67901">MQYVGRAMNSMSKTWNSINPSTLSGAIDVVVVKQPDGDLHCSAFHIRFGKLSLLRPSEKGVDFYVNDRKIPIQMKLGEGGEAFFVFETAADVPPSLLTSPVLSPQGSPSNADTPASGDEDEMEELQLSQSKGSADGDSNGAQLPDSPTADSSEIDQDALRQAAIEGHARSWLQGHDKSDFDELVNQLCDVKVPSTTNDQGHVIIDMTGYKPGGQNTKALEDVVQQILSHDLSHVPTDDTDLPSAPSSPKPEVPGSPVPADGEEIVPSSPPGSPGSTASRSRHFVKTLRLTSDMLKELDLKPGANDVKFVVRSNQATVTSSIFYWDNKTPVVVSDIDGTITRSDALGHVMTMIGRDWTHAGVAKLFTDIHNNGYNILYLTSRAVGQSDVTKAYLNGIEQDGYRLPKGPVILSPDRLMAALRREVIMRKPEIFKMACLKDISKLYDLDGESSPFYAGFGNRITDALSYRSVGIPSTKIFTINTNSEVHMELLELTGLKSTYMLINDLTDHFFPPATQLAMQRSKTTEFTDANFWRAPLAELSDDYEDETATGVASSTNGDIDYEETFGCRPTFGGVDDADSGDDDDDDDDDDASYFSDDAFSDQDDDDELSADEEADYVPPSTARK</sequence>
<dbReference type="InterPro" id="IPR007651">
    <property type="entry name" value="Lipin_N"/>
</dbReference>
<dbReference type="Pfam" id="PF24565">
    <property type="entry name" value="Ned1_M"/>
    <property type="match status" value="1"/>
</dbReference>
<dbReference type="Proteomes" id="UP000238350">
    <property type="component" value="Unassembled WGS sequence"/>
</dbReference>
<dbReference type="FunFam" id="3.40.50.1000:FF:000063">
    <property type="entry name" value="Nuclear elongation and deformation protein"/>
    <property type="match status" value="1"/>
</dbReference>
<feature type="region of interest" description="Disordered" evidence="3">
    <location>
        <begin position="232"/>
        <end position="281"/>
    </location>
</feature>
<dbReference type="GO" id="GO:0005634">
    <property type="term" value="C:nucleus"/>
    <property type="evidence" value="ECO:0007669"/>
    <property type="project" value="TreeGrafter"/>
</dbReference>
<dbReference type="InterPro" id="IPR026058">
    <property type="entry name" value="LIPIN"/>
</dbReference>
<protein>
    <submittedName>
        <fullName evidence="5">Nuclear elongation and deformation protein 1</fullName>
    </submittedName>
</protein>
<dbReference type="SUPFAM" id="SSF56784">
    <property type="entry name" value="HAD-like"/>
    <property type="match status" value="1"/>
</dbReference>
<dbReference type="GO" id="GO:0019432">
    <property type="term" value="P:triglyceride biosynthetic process"/>
    <property type="evidence" value="ECO:0007669"/>
    <property type="project" value="TreeGrafter"/>
</dbReference>
<dbReference type="GeneID" id="36516877"/>
<dbReference type="RefSeq" id="XP_024665454.1">
    <property type="nucleotide sequence ID" value="XM_024809686.1"/>
</dbReference>
<dbReference type="InterPro" id="IPR023214">
    <property type="entry name" value="HAD_sf"/>
</dbReference>
<accession>A0A2T0FKK7</accession>
<gene>
    <name evidence="5" type="ORF">B9G98_03129</name>
</gene>
<feature type="compositionally biased region" description="Acidic residues" evidence="3">
    <location>
        <begin position="575"/>
        <end position="591"/>
    </location>
</feature>
<dbReference type="Gene3D" id="3.40.50.1000">
    <property type="entry name" value="HAD superfamily/HAD-like"/>
    <property type="match status" value="1"/>
</dbReference>
<organism evidence="5 6">
    <name type="scientific">Wickerhamiella sorbophila</name>
    <dbReference type="NCBI Taxonomy" id="45607"/>
    <lineage>
        <taxon>Eukaryota</taxon>
        <taxon>Fungi</taxon>
        <taxon>Dikarya</taxon>
        <taxon>Ascomycota</taxon>
        <taxon>Saccharomycotina</taxon>
        <taxon>Dipodascomycetes</taxon>
        <taxon>Dipodascales</taxon>
        <taxon>Trichomonascaceae</taxon>
        <taxon>Wickerhamiella</taxon>
    </lineage>
</organism>
<reference evidence="5 6" key="1">
    <citation type="submission" date="2017-04" db="EMBL/GenBank/DDBJ databases">
        <title>Genome sequencing of [Candida] sorbophila.</title>
        <authorList>
            <person name="Ahn J.O."/>
        </authorList>
    </citation>
    <scope>NUCLEOTIDE SEQUENCE [LARGE SCALE GENOMIC DNA]</scope>
    <source>
        <strain evidence="5 6">DS02</strain>
    </source>
</reference>
<dbReference type="EMBL" id="NDIQ01000021">
    <property type="protein sequence ID" value="PRT55509.1"/>
    <property type="molecule type" value="Genomic_DNA"/>
</dbReference>
<dbReference type="AlphaFoldDB" id="A0A2T0FKK7"/>
<dbReference type="PANTHER" id="PTHR12181">
    <property type="entry name" value="LIPIN"/>
    <property type="match status" value="1"/>
</dbReference>
<dbReference type="InterPro" id="IPR013209">
    <property type="entry name" value="LNS2"/>
</dbReference>
<name>A0A2T0FKK7_9ASCO</name>
<comment type="similarity">
    <text evidence="1">Belongs to the lipin family.</text>
</comment>
<feature type="compositionally biased region" description="Pro residues" evidence="3">
    <location>
        <begin position="245"/>
        <end position="256"/>
    </location>
</feature>
<proteinExistence type="inferred from homology"/>
<dbReference type="STRING" id="45607.A0A2T0FKK7"/>
<dbReference type="Pfam" id="PF04571">
    <property type="entry name" value="Lipin_N"/>
    <property type="match status" value="1"/>
</dbReference>
<dbReference type="GO" id="GO:0008195">
    <property type="term" value="F:phosphatidate phosphatase activity"/>
    <property type="evidence" value="ECO:0007669"/>
    <property type="project" value="TreeGrafter"/>
</dbReference>
<dbReference type="PANTHER" id="PTHR12181:SF12">
    <property type="entry name" value="PHOSPHATIDATE PHOSPHATASE"/>
    <property type="match status" value="1"/>
</dbReference>
<feature type="region of interest" description="Disordered" evidence="3">
    <location>
        <begin position="568"/>
        <end position="624"/>
    </location>
</feature>
<dbReference type="OrthoDB" id="4567at2759"/>
<comment type="caution">
    <text evidence="5">The sequence shown here is derived from an EMBL/GenBank/DDBJ whole genome shotgun (WGS) entry which is preliminary data.</text>
</comment>
<dbReference type="InterPro" id="IPR036412">
    <property type="entry name" value="HAD-like_sf"/>
</dbReference>